<feature type="domain" description="NTF2" evidence="7">
    <location>
        <begin position="440"/>
        <end position="590"/>
    </location>
</feature>
<keyword evidence="5" id="KW-0509">mRNA transport</keyword>
<dbReference type="PROSITE" id="PS50177">
    <property type="entry name" value="NTF2_DOMAIN"/>
    <property type="match status" value="1"/>
</dbReference>
<evidence type="ECO:0000313" key="9">
    <source>
        <dbReference type="EMBL" id="KAK2717187.1"/>
    </source>
</evidence>
<keyword evidence="10" id="KW-1185">Reference proteome</keyword>
<dbReference type="InterPro" id="IPR018222">
    <property type="entry name" value="Nuclear_transport_factor_2_euk"/>
</dbReference>
<dbReference type="InterPro" id="IPR035979">
    <property type="entry name" value="RBD_domain_sf"/>
</dbReference>
<organism evidence="9 10">
    <name type="scientific">Artemia franciscana</name>
    <name type="common">Brine shrimp</name>
    <name type="synonym">Artemia sanfranciscana</name>
    <dbReference type="NCBI Taxonomy" id="6661"/>
    <lineage>
        <taxon>Eukaryota</taxon>
        <taxon>Metazoa</taxon>
        <taxon>Ecdysozoa</taxon>
        <taxon>Arthropoda</taxon>
        <taxon>Crustacea</taxon>
        <taxon>Branchiopoda</taxon>
        <taxon>Anostraca</taxon>
        <taxon>Artemiidae</taxon>
        <taxon>Artemia</taxon>
    </lineage>
</organism>
<dbReference type="GO" id="GO:0005737">
    <property type="term" value="C:cytoplasm"/>
    <property type="evidence" value="ECO:0007669"/>
    <property type="project" value="InterPro"/>
</dbReference>
<keyword evidence="3" id="KW-0813">Transport</keyword>
<feature type="domain" description="TAP-C" evidence="8">
    <location>
        <begin position="621"/>
        <end position="643"/>
    </location>
</feature>
<dbReference type="Gene3D" id="3.80.10.10">
    <property type="entry name" value="Ribonuclease Inhibitor"/>
    <property type="match status" value="1"/>
</dbReference>
<accession>A0AA88I8A6</accession>
<protein>
    <recommendedName>
        <fullName evidence="11">Nuclear RNA export factor 1</fullName>
    </recommendedName>
</protein>
<dbReference type="GO" id="GO:0003723">
    <property type="term" value="F:RNA binding"/>
    <property type="evidence" value="ECO:0007669"/>
    <property type="project" value="InterPro"/>
</dbReference>
<dbReference type="InterPro" id="IPR001611">
    <property type="entry name" value="Leu-rich_rpt"/>
</dbReference>
<dbReference type="Gene3D" id="3.10.450.50">
    <property type="match status" value="1"/>
</dbReference>
<dbReference type="Pfam" id="PF09162">
    <property type="entry name" value="Tap-RNA_bind"/>
    <property type="match status" value="1"/>
</dbReference>
<dbReference type="InterPro" id="IPR012677">
    <property type="entry name" value="Nucleotide-bd_a/b_plait_sf"/>
</dbReference>
<name>A0AA88I8A6_ARTSF</name>
<evidence type="ECO:0000313" key="10">
    <source>
        <dbReference type="Proteomes" id="UP001187531"/>
    </source>
</evidence>
<evidence type="ECO:0000256" key="3">
    <source>
        <dbReference type="ARBA" id="ARBA00022448"/>
    </source>
</evidence>
<dbReference type="Gene3D" id="3.30.70.330">
    <property type="match status" value="1"/>
</dbReference>
<dbReference type="PROSITE" id="PS51450">
    <property type="entry name" value="LRR"/>
    <property type="match status" value="2"/>
</dbReference>
<gene>
    <name evidence="9" type="ORF">QYM36_007334</name>
</gene>
<dbReference type="InterPro" id="IPR030217">
    <property type="entry name" value="NXF_fam"/>
</dbReference>
<dbReference type="InterPro" id="IPR032675">
    <property type="entry name" value="LRR_dom_sf"/>
</dbReference>
<dbReference type="InterPro" id="IPR057125">
    <property type="entry name" value="NXF1/2/3/5-like_LRR"/>
</dbReference>
<dbReference type="GO" id="GO:0005654">
    <property type="term" value="C:nucleoplasm"/>
    <property type="evidence" value="ECO:0007669"/>
    <property type="project" value="UniProtKB-SubCell"/>
</dbReference>
<comment type="subcellular location">
    <subcellularLocation>
        <location evidence="1">Nucleus</location>
        <location evidence="1">Nucleoplasm</location>
    </subcellularLocation>
</comment>
<comment type="caution">
    <text evidence="9">The sequence shown here is derived from an EMBL/GenBank/DDBJ whole genome shotgun (WGS) entry which is preliminary data.</text>
</comment>
<evidence type="ECO:0008006" key="11">
    <source>
        <dbReference type="Google" id="ProtNLM"/>
    </source>
</evidence>
<dbReference type="InterPro" id="IPR032710">
    <property type="entry name" value="NTF2-like_dom_sf"/>
</dbReference>
<dbReference type="Pfam" id="PF22602">
    <property type="entry name" value="NXF_NTF2"/>
    <property type="match status" value="1"/>
</dbReference>
<evidence type="ECO:0000259" key="7">
    <source>
        <dbReference type="PROSITE" id="PS50177"/>
    </source>
</evidence>
<comment type="similarity">
    <text evidence="2">Belongs to the NXF family.</text>
</comment>
<dbReference type="SUPFAM" id="SSF54427">
    <property type="entry name" value="NTF2-like"/>
    <property type="match status" value="1"/>
</dbReference>
<dbReference type="AlphaFoldDB" id="A0AA88I8A6"/>
<dbReference type="GO" id="GO:0016973">
    <property type="term" value="P:poly(A)+ mRNA export from nucleus"/>
    <property type="evidence" value="ECO:0007669"/>
    <property type="project" value="TreeGrafter"/>
</dbReference>
<evidence type="ECO:0000259" key="8">
    <source>
        <dbReference type="PROSITE" id="PS51281"/>
    </source>
</evidence>
<dbReference type="PANTHER" id="PTHR10662:SF22">
    <property type="entry name" value="NUCLEAR RNA EXPORT FACTOR 1"/>
    <property type="match status" value="1"/>
</dbReference>
<dbReference type="SUPFAM" id="SSF54928">
    <property type="entry name" value="RNA-binding domain, RBD"/>
    <property type="match status" value="1"/>
</dbReference>
<keyword evidence="4" id="KW-0677">Repeat</keyword>
<dbReference type="PROSITE" id="PS51281">
    <property type="entry name" value="TAP_C"/>
    <property type="match status" value="1"/>
</dbReference>
<proteinExistence type="inferred from homology"/>
<reference evidence="9" key="1">
    <citation type="submission" date="2023-07" db="EMBL/GenBank/DDBJ databases">
        <title>Chromosome-level genome assembly of Artemia franciscana.</title>
        <authorList>
            <person name="Jo E."/>
        </authorList>
    </citation>
    <scope>NUCLEOTIDE SEQUENCE</scope>
    <source>
        <tissue evidence="9">Whole body</tissue>
    </source>
</reference>
<evidence type="ECO:0000256" key="2">
    <source>
        <dbReference type="ARBA" id="ARBA00009285"/>
    </source>
</evidence>
<keyword evidence="6" id="KW-0539">Nucleus</keyword>
<dbReference type="Pfam" id="PF24048">
    <property type="entry name" value="LRR_NXF1-5"/>
    <property type="match status" value="1"/>
</dbReference>
<evidence type="ECO:0000256" key="6">
    <source>
        <dbReference type="ARBA" id="ARBA00023242"/>
    </source>
</evidence>
<sequence length="643" mass="74162">MHTISFKSFDSGSSEAADDKTIIEGLMWIDGFAVTEGVDHPNDPLLDCLHEHSLYQAMDFPTRHKSGQNPTLLDLLFINDHNMPTSVDLELPFGAIDHVAITYSEESYDQRMHHRREDFPRFRDGRIGRQKKKGQKYNFDRQLQEDLSYAKEERQEPRRDYRRGGPRHIPSGVELWNRITIKNVKATKDELLKSIIEACPVPFVPVYYHLRGEFGFFFVESSEAASAIQRLHITLPVQGKIEFGETRRMPIQNIPVDERVQIKLRQVLERRYDPLTQSLDLSNFHYDESLCHEYYIPLSRPMNMKEVMRIITENTKDLKNLDLSDNKLQNLDNVEILVDKSVEVKALNVSNNRIQSLNVFAKLKGLPLESLILDGNPIATRLKEKGNDTYRREIRRFFPKVVVLDSDVLPAPVTFDVEPDGFKVPDTQPKFLVNEGVNDVLHTFVNQYYSFYDQGRRSELSEAYHEDVLFSLTAGPLPKNEENQFKLGAYFMESRNLMRIKESSVRSKKVRRGRSETIKLLETLPKSVHDPESFRYDVTIVTDTLMSINLKGVFREETDSKSVIRSFTRFFVICPTPRGGYYIINDLLFISNASKAQEKVAFKPVETPLKIEPSTSSGLETVQREMIAQFSVQSGMNVTYAQQ</sequence>
<dbReference type="InterPro" id="IPR005637">
    <property type="entry name" value="TAP_C_dom"/>
</dbReference>
<dbReference type="InterPro" id="IPR015245">
    <property type="entry name" value="Tap_RNA-bd"/>
</dbReference>
<evidence type="ECO:0000256" key="5">
    <source>
        <dbReference type="ARBA" id="ARBA00022816"/>
    </source>
</evidence>
<dbReference type="EMBL" id="JAVRJZ010000011">
    <property type="protein sequence ID" value="KAK2717187.1"/>
    <property type="molecule type" value="Genomic_DNA"/>
</dbReference>
<evidence type="ECO:0000256" key="4">
    <source>
        <dbReference type="ARBA" id="ARBA00022737"/>
    </source>
</evidence>
<dbReference type="Proteomes" id="UP001187531">
    <property type="component" value="Unassembled WGS sequence"/>
</dbReference>
<dbReference type="SUPFAM" id="SSF52058">
    <property type="entry name" value="L domain-like"/>
    <property type="match status" value="1"/>
</dbReference>
<evidence type="ECO:0000256" key="1">
    <source>
        <dbReference type="ARBA" id="ARBA00004642"/>
    </source>
</evidence>
<dbReference type="PANTHER" id="PTHR10662">
    <property type="entry name" value="NUCLEAR RNA EXPORT FACTOR"/>
    <property type="match status" value="1"/>
</dbReference>
<dbReference type="InterPro" id="IPR002075">
    <property type="entry name" value="NTF2_dom"/>
</dbReference>